<protein>
    <submittedName>
        <fullName evidence="3">Na(+)-translocating NADH-quinone reductase subunit E</fullName>
    </submittedName>
</protein>
<dbReference type="InterPro" id="IPR007896">
    <property type="entry name" value="BTP_bacteria"/>
</dbReference>
<feature type="transmembrane region" description="Helical" evidence="1">
    <location>
        <begin position="82"/>
        <end position="102"/>
    </location>
</feature>
<keyword evidence="1" id="KW-0472">Membrane</keyword>
<sequence>MTTEKTLLTRIVHALGFEFFAVLLCAPTIALVMGKPLMSAGLLTLAISVTATLWNMLYNVLFDRLQRRMGFTRTPWVRIAHALGFEGGLILAVVPAAAWWLSIGLVEAFLMEVGLLVFLLPYTYLYNLGFDRLLERRRGKVGKLVCG</sequence>
<accession>A0A177SCC4</accession>
<reference evidence="3 4" key="1">
    <citation type="submission" date="2016-03" db="EMBL/GenBank/DDBJ databases">
        <title>Draft Genome Assembly of Pseudomonas putida strain CBF10-2.</title>
        <authorList>
            <person name="Iyer R.S."/>
            <person name="Damania A."/>
        </authorList>
    </citation>
    <scope>NUCLEOTIDE SEQUENCE [LARGE SCALE GENOMIC DNA]</scope>
    <source>
        <strain evidence="3 4">CBF10-2</strain>
    </source>
</reference>
<name>A0A177SCC4_PSEPU</name>
<dbReference type="NCBIfam" id="NF033664">
    <property type="entry name" value="PACE_transport"/>
    <property type="match status" value="1"/>
</dbReference>
<keyword evidence="1" id="KW-0812">Transmembrane</keyword>
<dbReference type="Proteomes" id="UP000077752">
    <property type="component" value="Unassembled WGS sequence"/>
</dbReference>
<feature type="transmembrane region" description="Helical" evidence="1">
    <location>
        <begin position="40"/>
        <end position="61"/>
    </location>
</feature>
<proteinExistence type="predicted"/>
<evidence type="ECO:0000256" key="1">
    <source>
        <dbReference type="SAM" id="Phobius"/>
    </source>
</evidence>
<dbReference type="AlphaFoldDB" id="A0A177SCC4"/>
<evidence type="ECO:0000259" key="2">
    <source>
        <dbReference type="Pfam" id="PF05232"/>
    </source>
</evidence>
<evidence type="ECO:0000313" key="3">
    <source>
        <dbReference type="EMBL" id="OAI86231.1"/>
    </source>
</evidence>
<feature type="transmembrane region" description="Helical" evidence="1">
    <location>
        <begin position="108"/>
        <end position="128"/>
    </location>
</feature>
<feature type="domain" description="Chlorhexidine efflux transporter" evidence="2">
    <location>
        <begin position="73"/>
        <end position="136"/>
    </location>
</feature>
<gene>
    <name evidence="3" type="ORF">AYO28_00640</name>
</gene>
<dbReference type="Pfam" id="PF05232">
    <property type="entry name" value="BTP"/>
    <property type="match status" value="2"/>
</dbReference>
<comment type="caution">
    <text evidence="3">The sequence shown here is derived from an EMBL/GenBank/DDBJ whole genome shotgun (WGS) entry which is preliminary data.</text>
</comment>
<keyword evidence="1" id="KW-1133">Transmembrane helix</keyword>
<dbReference type="EMBL" id="LUCV01000040">
    <property type="protein sequence ID" value="OAI86231.1"/>
    <property type="molecule type" value="Genomic_DNA"/>
</dbReference>
<dbReference type="NCBIfam" id="NF033665">
    <property type="entry name" value="PACE_efflu_PCE"/>
    <property type="match status" value="1"/>
</dbReference>
<feature type="transmembrane region" description="Helical" evidence="1">
    <location>
        <begin position="12"/>
        <end position="34"/>
    </location>
</feature>
<organism evidence="3 4">
    <name type="scientific">Pseudomonas putida</name>
    <name type="common">Arthrobacter siderocapsulatus</name>
    <dbReference type="NCBI Taxonomy" id="303"/>
    <lineage>
        <taxon>Bacteria</taxon>
        <taxon>Pseudomonadati</taxon>
        <taxon>Pseudomonadota</taxon>
        <taxon>Gammaproteobacteria</taxon>
        <taxon>Pseudomonadales</taxon>
        <taxon>Pseudomonadaceae</taxon>
        <taxon>Pseudomonas</taxon>
    </lineage>
</organism>
<feature type="domain" description="Chlorhexidine efflux transporter" evidence="2">
    <location>
        <begin position="5"/>
        <end position="68"/>
    </location>
</feature>
<dbReference type="RefSeq" id="WP_064304088.1">
    <property type="nucleotide sequence ID" value="NZ_LUCV01000040.1"/>
</dbReference>
<dbReference type="InterPro" id="IPR058208">
    <property type="entry name" value="PACE"/>
</dbReference>
<evidence type="ECO:0000313" key="4">
    <source>
        <dbReference type="Proteomes" id="UP000077752"/>
    </source>
</evidence>